<protein>
    <submittedName>
        <fullName evidence="2">Sporulation protein YyaC</fullName>
    </submittedName>
</protein>
<dbReference type="STRING" id="644966.Tmar_2363"/>
<dbReference type="Pfam" id="PF06866">
    <property type="entry name" value="DUF1256"/>
    <property type="match status" value="1"/>
</dbReference>
<dbReference type="HOGENOM" id="CLU_844497_0_0_9"/>
<evidence type="ECO:0000313" key="3">
    <source>
        <dbReference type="Proteomes" id="UP000008915"/>
    </source>
</evidence>
<evidence type="ECO:0000313" key="2">
    <source>
        <dbReference type="EMBL" id="ADU52440.1"/>
    </source>
</evidence>
<dbReference type="eggNOG" id="ENOG50313RY">
    <property type="taxonomic scope" value="Bacteria"/>
</dbReference>
<dbReference type="SUPFAM" id="SSF53163">
    <property type="entry name" value="HybD-like"/>
    <property type="match status" value="1"/>
</dbReference>
<accession>E6SLY2</accession>
<dbReference type="InterPro" id="IPR009665">
    <property type="entry name" value="YyaC"/>
</dbReference>
<dbReference type="InterPro" id="IPR023430">
    <property type="entry name" value="Pept_HybD-like_dom_sf"/>
</dbReference>
<keyword evidence="3" id="KW-1185">Reference proteome</keyword>
<dbReference type="EMBL" id="CP002344">
    <property type="protein sequence ID" value="ADU52440.1"/>
    <property type="molecule type" value="Genomic_DNA"/>
</dbReference>
<reference evidence="2 3" key="1">
    <citation type="journal article" date="2010" name="Stand. Genomic Sci.">
        <title>Complete genome sequence of Thermaerobacter marianensis type strain (7p75a).</title>
        <authorList>
            <person name="Han C."/>
            <person name="Gu W."/>
            <person name="Zhang X."/>
            <person name="Lapidus A."/>
            <person name="Nolan M."/>
            <person name="Copeland A."/>
            <person name="Lucas S."/>
            <person name="Del Rio T.G."/>
            <person name="Tice H."/>
            <person name="Cheng J.F."/>
            <person name="Tapia R."/>
            <person name="Goodwin L."/>
            <person name="Pitluck S."/>
            <person name="Pagani I."/>
            <person name="Ivanova N."/>
            <person name="Mavromatis K."/>
            <person name="Mikhailova N."/>
            <person name="Pati A."/>
            <person name="Chen A."/>
            <person name="Palaniappan K."/>
            <person name="Land M."/>
            <person name="Hauser L."/>
            <person name="Chang Y.J."/>
            <person name="Jeffries C.D."/>
            <person name="Schneider S."/>
            <person name="Rohde M."/>
            <person name="Goker M."/>
            <person name="Pukall R."/>
            <person name="Woyke T."/>
            <person name="Bristow J."/>
            <person name="Eisen J.A."/>
            <person name="Markowitz V."/>
            <person name="Hugenholtz P."/>
            <person name="Kyrpides N.C."/>
            <person name="Klenk H.P."/>
            <person name="Detter J.C."/>
        </authorList>
    </citation>
    <scope>NUCLEOTIDE SEQUENCE [LARGE SCALE GENOMIC DNA]</scope>
    <source>
        <strain evidence="3">ATCC 700841 / DSM 12885 / JCM 10246 / 7p75a</strain>
    </source>
</reference>
<dbReference type="NCBIfam" id="TIGR02841">
    <property type="entry name" value="spore_YyaC"/>
    <property type="match status" value="1"/>
</dbReference>
<name>E6SLY2_THEM7</name>
<dbReference type="Proteomes" id="UP000008915">
    <property type="component" value="Chromosome"/>
</dbReference>
<sequence>MSRPDAPSPPEGPALPPFRAELRVRADDPDGWQRLGITLAAWLEQRGDRRVAVVCIGTDRSTGDALGPLVGTLLDRSGLLPRDGVLLMGTLDEPVHAGNLDQAVARLAALGPGTTVLAVDACLGRSENVGSISAGRGALQPGAGVNKSLPAVGHLFVTGTVNVGGFMEYFVLQNTRLGLVLRMAEAIASGIGWALACYLDRTNAAGAPRPRTGDPAAARAGPEDDPVALRRPGGARWIAWRGSLEDRAGASDLPHRTLPVGLPGAAAAAGTSAGGGVGDAGTRTAHAGACPATGNAPATGACTAVEAQGEGRVRGIAFPEACRLRPARG</sequence>
<reference evidence="3" key="2">
    <citation type="journal article" date="2010" name="Stand. Genomic Sci.">
        <title>Complete genome sequence of Thermaerobacter marianensis type strain (7p75aT).</title>
        <authorList>
            <person name="Han C."/>
            <person name="Gu W."/>
            <person name="Zhang X."/>
            <person name="Lapidus A."/>
            <person name="Nolan M."/>
            <person name="Copeland A."/>
            <person name="Lucas S."/>
            <person name="Glavina Del Rio T."/>
            <person name="Tice H."/>
            <person name="Cheng J."/>
            <person name="Tapia R."/>
            <person name="Goodwin L."/>
            <person name="Pitluck S."/>
            <person name="Pagani I."/>
            <person name="Ivanova N."/>
            <person name="Mavromatis K."/>
            <person name="Mikhailova N."/>
            <person name="Pati A."/>
            <person name="Chen A."/>
            <person name="Palaniappan K."/>
            <person name="Land M."/>
            <person name="Hauser L."/>
            <person name="Chang Y."/>
            <person name="Jeffries C."/>
            <person name="Schneider S."/>
            <person name="Rohde M."/>
            <person name="Goker M."/>
            <person name="Pukall R."/>
            <person name="Woyke T."/>
            <person name="Bristow J."/>
            <person name="Eisen J."/>
            <person name="Markowitz V."/>
            <person name="Hugenholtz P."/>
            <person name="Kyrpides N."/>
            <person name="Klenk H."/>
            <person name="Detter J."/>
        </authorList>
    </citation>
    <scope>NUCLEOTIDE SEQUENCE [LARGE SCALE GENOMIC DNA]</scope>
    <source>
        <strain evidence="3">ATCC 700841 / DSM 12885 / JCM 10246 / 7p75a</strain>
    </source>
</reference>
<evidence type="ECO:0000256" key="1">
    <source>
        <dbReference type="SAM" id="MobiDB-lite"/>
    </source>
</evidence>
<proteinExistence type="predicted"/>
<dbReference type="AlphaFoldDB" id="E6SLY2"/>
<organism evidence="2 3">
    <name type="scientific">Thermaerobacter marianensis (strain ATCC 700841 / DSM 12885 / JCM 10246 / 7p75a)</name>
    <dbReference type="NCBI Taxonomy" id="644966"/>
    <lineage>
        <taxon>Bacteria</taxon>
        <taxon>Bacillati</taxon>
        <taxon>Bacillota</taxon>
        <taxon>Clostridia</taxon>
        <taxon>Eubacteriales</taxon>
        <taxon>Clostridiales Family XVII. Incertae Sedis</taxon>
        <taxon>Thermaerobacter</taxon>
    </lineage>
</organism>
<feature type="region of interest" description="Disordered" evidence="1">
    <location>
        <begin position="207"/>
        <end position="230"/>
    </location>
</feature>
<gene>
    <name evidence="2" type="ordered locus">Tmar_2363</name>
</gene>
<dbReference type="RefSeq" id="WP_013496735.1">
    <property type="nucleotide sequence ID" value="NC_014831.1"/>
</dbReference>
<dbReference type="KEGG" id="tmr:Tmar_2363"/>